<dbReference type="SMART" id="SM00387">
    <property type="entry name" value="HATPase_c"/>
    <property type="match status" value="1"/>
</dbReference>
<keyword evidence="7" id="KW-0067">ATP-binding</keyword>
<dbReference type="InterPro" id="IPR035965">
    <property type="entry name" value="PAS-like_dom_sf"/>
</dbReference>
<evidence type="ECO:0000259" key="11">
    <source>
        <dbReference type="PROSITE" id="PS50113"/>
    </source>
</evidence>
<evidence type="ECO:0000256" key="5">
    <source>
        <dbReference type="ARBA" id="ARBA00022741"/>
    </source>
</evidence>
<evidence type="ECO:0000256" key="9">
    <source>
        <dbReference type="SAM" id="Phobius"/>
    </source>
</evidence>
<dbReference type="InterPro" id="IPR003661">
    <property type="entry name" value="HisK_dim/P_dom"/>
</dbReference>
<dbReference type="InterPro" id="IPR000014">
    <property type="entry name" value="PAS"/>
</dbReference>
<dbReference type="Pfam" id="PF02518">
    <property type="entry name" value="HATPase_c"/>
    <property type="match status" value="1"/>
</dbReference>
<organism evidence="12 13">
    <name type="scientific">Geosporobacter subterraneus DSM 17957</name>
    <dbReference type="NCBI Taxonomy" id="1121919"/>
    <lineage>
        <taxon>Bacteria</taxon>
        <taxon>Bacillati</taxon>
        <taxon>Bacillota</taxon>
        <taxon>Clostridia</taxon>
        <taxon>Peptostreptococcales</taxon>
        <taxon>Thermotaleaceae</taxon>
        <taxon>Geosporobacter</taxon>
    </lineage>
</organism>
<keyword evidence="4" id="KW-0808">Transferase</keyword>
<dbReference type="InterPro" id="IPR036097">
    <property type="entry name" value="HisK_dim/P_sf"/>
</dbReference>
<dbReference type="AlphaFoldDB" id="A0A1M6LDF5"/>
<evidence type="ECO:0000256" key="7">
    <source>
        <dbReference type="ARBA" id="ARBA00022840"/>
    </source>
</evidence>
<evidence type="ECO:0000256" key="1">
    <source>
        <dbReference type="ARBA" id="ARBA00000085"/>
    </source>
</evidence>
<dbReference type="NCBIfam" id="TIGR00229">
    <property type="entry name" value="sensory_box"/>
    <property type="match status" value="1"/>
</dbReference>
<feature type="transmembrane region" description="Helical" evidence="9">
    <location>
        <begin position="84"/>
        <end position="107"/>
    </location>
</feature>
<feature type="transmembrane region" description="Helical" evidence="9">
    <location>
        <begin position="119"/>
        <end position="139"/>
    </location>
</feature>
<dbReference type="SUPFAM" id="SSF47384">
    <property type="entry name" value="Homodimeric domain of signal transducing histidine kinase"/>
    <property type="match status" value="1"/>
</dbReference>
<dbReference type="Pfam" id="PF17159">
    <property type="entry name" value="MASE3"/>
    <property type="match status" value="1"/>
</dbReference>
<dbReference type="PROSITE" id="PS50109">
    <property type="entry name" value="HIS_KIN"/>
    <property type="match status" value="1"/>
</dbReference>
<protein>
    <recommendedName>
        <fullName evidence="2">histidine kinase</fullName>
        <ecNumber evidence="2">2.7.13.3</ecNumber>
    </recommendedName>
</protein>
<dbReference type="PANTHER" id="PTHR43711">
    <property type="entry name" value="TWO-COMPONENT HISTIDINE KINASE"/>
    <property type="match status" value="1"/>
</dbReference>
<feature type="transmembrane region" description="Helical" evidence="9">
    <location>
        <begin position="218"/>
        <end position="236"/>
    </location>
</feature>
<gene>
    <name evidence="12" type="ORF">SAMN02745975_02644</name>
</gene>
<sequence length="825" mass="94553">MEDTEKKRSYIGYNDTYKWIEGHQAGKGKIFRQLPAALLLAGFIALSLYDYRLYHSVIELTGAVVAFTMATIAFNTYHINENNWLIFLGIAQGFVAIFFILHIITFMESNYYYVYHYNLSSQFWLIGSGMEYISLLICMRYLRCKINFNKVFISFLGISTALLLLVYRGNMIPESYINSIGFTAFQYMLEYLLLGISIFALLLFIMNQKEMSENISKYMIRYFLATHTAQITFLFSGEMGDITHLAGHIFKVTAVYCMYKALVESSLRKPYGLLHQTNQRLFSEVMIREKTEMELRKEKKELKGILDAVGDGIIVTHKDGTHIHSNNLFYKMFNLPYMFDTESCIGLVEIGKKQFIDPDEFEKITKQIWDMPNEFTDYLETKDNRLIERVSRPLILDGVFYGKVWSHRDITEKVIAEQALRESERYHRRLIELLPDAVILHKGEEPIAANSAAFKLMNCTNVEDIKTHLFFNLHSDCKERAAERLAKLTAMETTVDFIEEKLILHDGTVIDVEIGGTSFRQEDGMYIISVVRDISERKKTERLQKTVIEKDRLLDEATEYDRLKTEFFSTISHELKTPLNVILGSVQLLKMRTSVNADCAYGSSLDKYTRIMMQNCYRLLKLINNLIDITRLDSGFMRLNPVNSDIVRIVEDITLSIADFVETKGITLIFDTDIEEKIIACDGDKLERVMMNLLSNAIKFTPSGGQIEVVVHDSDDWVVITVKDTGIGIPQDKQDIIFERFRQADGSLRREKEGSGIGLSLVKSLVELHGGTVAVKSIVGKGSEFIIRLPAVLITREDNGEAEAAVVQEINVERIDIEFSDIYAL</sequence>
<dbReference type="CDD" id="cd00082">
    <property type="entry name" value="HisKA"/>
    <property type="match status" value="1"/>
</dbReference>
<dbReference type="Pfam" id="PF00512">
    <property type="entry name" value="HisKA"/>
    <property type="match status" value="1"/>
</dbReference>
<dbReference type="Pfam" id="PF13188">
    <property type="entry name" value="PAS_8"/>
    <property type="match status" value="1"/>
</dbReference>
<evidence type="ECO:0000256" key="6">
    <source>
        <dbReference type="ARBA" id="ARBA00022777"/>
    </source>
</evidence>
<feature type="domain" description="Histidine kinase" evidence="10">
    <location>
        <begin position="570"/>
        <end position="793"/>
    </location>
</feature>
<dbReference type="CDD" id="cd16922">
    <property type="entry name" value="HATPase_EvgS-ArcB-TorS-like"/>
    <property type="match status" value="1"/>
</dbReference>
<evidence type="ECO:0000313" key="12">
    <source>
        <dbReference type="EMBL" id="SHJ69226.1"/>
    </source>
</evidence>
<accession>A0A1M6LDF5</accession>
<feature type="transmembrane region" description="Helical" evidence="9">
    <location>
        <begin position="187"/>
        <end position="206"/>
    </location>
</feature>
<dbReference type="SUPFAM" id="SSF55785">
    <property type="entry name" value="PYP-like sensor domain (PAS domain)"/>
    <property type="match status" value="2"/>
</dbReference>
<reference evidence="13" key="1">
    <citation type="submission" date="2016-11" db="EMBL/GenBank/DDBJ databases">
        <authorList>
            <person name="Varghese N."/>
            <person name="Submissions S."/>
        </authorList>
    </citation>
    <scope>NUCLEOTIDE SEQUENCE [LARGE SCALE GENOMIC DNA]</scope>
    <source>
        <strain evidence="13">DSM 17957</strain>
    </source>
</reference>
<dbReference type="InterPro" id="IPR000700">
    <property type="entry name" value="PAS-assoc_C"/>
</dbReference>
<dbReference type="GO" id="GO:0000155">
    <property type="term" value="F:phosphorelay sensor kinase activity"/>
    <property type="evidence" value="ECO:0007669"/>
    <property type="project" value="InterPro"/>
</dbReference>
<dbReference type="Proteomes" id="UP000184536">
    <property type="component" value="Unassembled WGS sequence"/>
</dbReference>
<feature type="transmembrane region" description="Helical" evidence="9">
    <location>
        <begin position="57"/>
        <end position="77"/>
    </location>
</feature>
<dbReference type="InterPro" id="IPR003594">
    <property type="entry name" value="HATPase_dom"/>
</dbReference>
<keyword evidence="13" id="KW-1185">Reference proteome</keyword>
<dbReference type="SMART" id="SM00388">
    <property type="entry name" value="HisKA"/>
    <property type="match status" value="1"/>
</dbReference>
<feature type="transmembrane region" description="Helical" evidence="9">
    <location>
        <begin position="151"/>
        <end position="167"/>
    </location>
</feature>
<keyword evidence="6" id="KW-0418">Kinase</keyword>
<dbReference type="InterPro" id="IPR050736">
    <property type="entry name" value="Sensor_HK_Regulatory"/>
</dbReference>
<dbReference type="EMBL" id="FQZV01000036">
    <property type="protein sequence ID" value="SHJ69226.1"/>
    <property type="molecule type" value="Genomic_DNA"/>
</dbReference>
<dbReference type="RefSeq" id="WP_110941734.1">
    <property type="nucleotide sequence ID" value="NZ_FQZV01000036.1"/>
</dbReference>
<evidence type="ECO:0000259" key="10">
    <source>
        <dbReference type="PROSITE" id="PS50109"/>
    </source>
</evidence>
<keyword evidence="3" id="KW-0597">Phosphoprotein</keyword>
<evidence type="ECO:0000256" key="2">
    <source>
        <dbReference type="ARBA" id="ARBA00012438"/>
    </source>
</evidence>
<dbReference type="PROSITE" id="PS50113">
    <property type="entry name" value="PAC"/>
    <property type="match status" value="1"/>
</dbReference>
<dbReference type="Gene3D" id="3.30.565.10">
    <property type="entry name" value="Histidine kinase-like ATPase, C-terminal domain"/>
    <property type="match status" value="1"/>
</dbReference>
<evidence type="ECO:0000313" key="13">
    <source>
        <dbReference type="Proteomes" id="UP000184536"/>
    </source>
</evidence>
<dbReference type="SUPFAM" id="SSF55874">
    <property type="entry name" value="ATPase domain of HSP90 chaperone/DNA topoisomerase II/histidine kinase"/>
    <property type="match status" value="1"/>
</dbReference>
<keyword evidence="5" id="KW-0547">Nucleotide-binding</keyword>
<dbReference type="GO" id="GO:0005524">
    <property type="term" value="F:ATP binding"/>
    <property type="evidence" value="ECO:0007669"/>
    <property type="project" value="UniProtKB-KW"/>
</dbReference>
<dbReference type="InterPro" id="IPR004358">
    <property type="entry name" value="Sig_transdc_His_kin-like_C"/>
</dbReference>
<dbReference type="EC" id="2.7.13.3" evidence="2"/>
<dbReference type="CDD" id="cd00130">
    <property type="entry name" value="PAS"/>
    <property type="match status" value="1"/>
</dbReference>
<comment type="catalytic activity">
    <reaction evidence="1">
        <text>ATP + protein L-histidine = ADP + protein N-phospho-L-histidine.</text>
        <dbReference type="EC" id="2.7.13.3"/>
    </reaction>
</comment>
<evidence type="ECO:0000256" key="8">
    <source>
        <dbReference type="ARBA" id="ARBA00023012"/>
    </source>
</evidence>
<dbReference type="OrthoDB" id="9813394at2"/>
<proteinExistence type="predicted"/>
<dbReference type="InterPro" id="IPR036890">
    <property type="entry name" value="HATPase_C_sf"/>
</dbReference>
<dbReference type="STRING" id="1121919.SAMN02745975_02644"/>
<keyword evidence="9" id="KW-0472">Membrane</keyword>
<dbReference type="Gene3D" id="1.10.287.130">
    <property type="match status" value="1"/>
</dbReference>
<evidence type="ECO:0000256" key="4">
    <source>
        <dbReference type="ARBA" id="ARBA00022679"/>
    </source>
</evidence>
<keyword evidence="9" id="KW-1133">Transmembrane helix</keyword>
<dbReference type="PRINTS" id="PR00344">
    <property type="entry name" value="BCTRLSENSOR"/>
</dbReference>
<dbReference type="Gene3D" id="3.30.450.20">
    <property type="entry name" value="PAS domain"/>
    <property type="match status" value="2"/>
</dbReference>
<dbReference type="InterPro" id="IPR005467">
    <property type="entry name" value="His_kinase_dom"/>
</dbReference>
<dbReference type="InterPro" id="IPR033425">
    <property type="entry name" value="MASE3"/>
</dbReference>
<evidence type="ECO:0000256" key="3">
    <source>
        <dbReference type="ARBA" id="ARBA00022553"/>
    </source>
</evidence>
<feature type="transmembrane region" description="Helical" evidence="9">
    <location>
        <begin position="34"/>
        <end position="51"/>
    </location>
</feature>
<keyword evidence="9" id="KW-0812">Transmembrane</keyword>
<feature type="domain" description="PAC" evidence="11">
    <location>
        <begin position="496"/>
        <end position="546"/>
    </location>
</feature>
<name>A0A1M6LDF5_9FIRM</name>
<keyword evidence="8" id="KW-0902">Two-component regulatory system</keyword>
<dbReference type="FunFam" id="3.30.565.10:FF:000037">
    <property type="entry name" value="Hybrid sensor histidine kinase/response regulator"/>
    <property type="match status" value="1"/>
</dbReference>
<dbReference type="PANTHER" id="PTHR43711:SF26">
    <property type="entry name" value="SENSOR HISTIDINE KINASE RCSC"/>
    <property type="match status" value="1"/>
</dbReference>